<organism evidence="2 3">
    <name type="scientific">Brevundimonas halotolerans</name>
    <dbReference type="NCBI Taxonomy" id="69670"/>
    <lineage>
        <taxon>Bacteria</taxon>
        <taxon>Pseudomonadati</taxon>
        <taxon>Pseudomonadota</taxon>
        <taxon>Alphaproteobacteria</taxon>
        <taxon>Caulobacterales</taxon>
        <taxon>Caulobacteraceae</taxon>
        <taxon>Brevundimonas</taxon>
    </lineage>
</organism>
<name>A0A7W9A2I6_9CAUL</name>
<sequence length="143" mass="15247">MMITLAAILALHTGLAQADGWVWSLYEDTRETVLAREIPDTDRLTTTLACAPGSGRVVVSFYDLPARAGFANFRSGDASGTAQMAAGEGSDPFSLTLRTDHPAIANFTATGSLEVVAGDQTRTITFSRPHLAKLRRFTEICAG</sequence>
<dbReference type="EMBL" id="JACIJB010000001">
    <property type="protein sequence ID" value="MBB5659925.1"/>
    <property type="molecule type" value="Genomic_DNA"/>
</dbReference>
<gene>
    <name evidence="2" type="ORF">FHS65_000643</name>
</gene>
<feature type="signal peptide" evidence="1">
    <location>
        <begin position="1"/>
        <end position="18"/>
    </location>
</feature>
<evidence type="ECO:0000313" key="3">
    <source>
        <dbReference type="Proteomes" id="UP000548978"/>
    </source>
</evidence>
<evidence type="ECO:0000313" key="2">
    <source>
        <dbReference type="EMBL" id="MBB5659925.1"/>
    </source>
</evidence>
<dbReference type="OrthoDB" id="7204073at2"/>
<protein>
    <submittedName>
        <fullName evidence="2">Uncharacterized protein</fullName>
    </submittedName>
</protein>
<keyword evidence="3" id="KW-1185">Reference proteome</keyword>
<comment type="caution">
    <text evidence="2">The sequence shown here is derived from an EMBL/GenBank/DDBJ whole genome shotgun (WGS) entry which is preliminary data.</text>
</comment>
<feature type="chain" id="PRO_5031201026" evidence="1">
    <location>
        <begin position="19"/>
        <end position="143"/>
    </location>
</feature>
<evidence type="ECO:0000256" key="1">
    <source>
        <dbReference type="SAM" id="SignalP"/>
    </source>
</evidence>
<keyword evidence="1" id="KW-0732">Signal</keyword>
<dbReference type="AlphaFoldDB" id="A0A7W9A2I6"/>
<reference evidence="2 3" key="1">
    <citation type="submission" date="2020-08" db="EMBL/GenBank/DDBJ databases">
        <title>Genomic Encyclopedia of Type Strains, Phase IV (KMG-IV): sequencing the most valuable type-strain genomes for metagenomic binning, comparative biology and taxonomic classification.</title>
        <authorList>
            <person name="Goeker M."/>
        </authorList>
    </citation>
    <scope>NUCLEOTIDE SEQUENCE [LARGE SCALE GENOMIC DNA]</scope>
    <source>
        <strain evidence="2 3">DSM 24448</strain>
    </source>
</reference>
<proteinExistence type="predicted"/>
<dbReference type="Proteomes" id="UP000548978">
    <property type="component" value="Unassembled WGS sequence"/>
</dbReference>
<accession>A0A7W9A2I6</accession>
<dbReference type="RefSeq" id="WP_123287346.1">
    <property type="nucleotide sequence ID" value="NZ_JACIJB010000001.1"/>
</dbReference>